<dbReference type="Pfam" id="PF02566">
    <property type="entry name" value="OsmC"/>
    <property type="match status" value="1"/>
</dbReference>
<dbReference type="Gene3D" id="3.30.300.20">
    <property type="match status" value="1"/>
</dbReference>
<dbReference type="Pfam" id="PF12146">
    <property type="entry name" value="Hydrolase_4"/>
    <property type="match status" value="1"/>
</dbReference>
<accession>A0AAN5AK70</accession>
<dbReference type="InterPro" id="IPR015946">
    <property type="entry name" value="KH_dom-like_a/b"/>
</dbReference>
<dbReference type="EMBL" id="BQKE01000001">
    <property type="protein sequence ID" value="GJM61719.1"/>
    <property type="molecule type" value="Genomic_DNA"/>
</dbReference>
<reference evidence="2 3" key="1">
    <citation type="submission" date="2021-12" db="EMBL/GenBank/DDBJ databases">
        <title>Genome sequencing of bacteria with rrn-lacking chromosome and rrn-plasmid.</title>
        <authorList>
            <person name="Anda M."/>
            <person name="Iwasaki W."/>
        </authorList>
    </citation>
    <scope>NUCLEOTIDE SEQUENCE [LARGE SCALE GENOMIC DNA]</scope>
    <source>
        <strain evidence="2 3">NBRC 15940</strain>
    </source>
</reference>
<dbReference type="Gene3D" id="3.40.50.1820">
    <property type="entry name" value="alpha/beta hydrolase"/>
    <property type="match status" value="1"/>
</dbReference>
<dbReference type="InterPro" id="IPR022742">
    <property type="entry name" value="Hydrolase_4"/>
</dbReference>
<sequence length="441" mass="48160">MPSGGRLFVKTVLFFVPNDEAEISLASTETRTKPNMKTEKISFTNPEGQQLSALLDIPLGQQPSAYAIFAHCFTCSKNLMAVKHIALALTQKGIAVFRFDFAGLGQSEGEFAATNFSSNVGDLLAAYDYLQETHKAPAFLIGHSLGGAAVIMAAAQLPELKGVVTIGAPADPFHVTALIGDDGLKKLEEEGTAEINIGGRLFQLAHQFVKDLEQQNLLECLKKMRQKHFLFMHSPQDAIVEIENAKSLYAAAFHPKSFISLDGADHLLGEEADARYVGEVIGAWSNRFILAPPKLESEATVAVRIGQEKYTTEIKAGNIQLLADEPQSAGGQNLGPGPYELVTAGLGACTAMTLRMYADHKGWPLEEVLVELSHEKKHFADMESVKEGDSANKIDVFQRKIRIEGPLSAEQKQRLLEIANRCPVHRTLHSEVIIETTILEE</sequence>
<dbReference type="AlphaFoldDB" id="A0AAN5AK70"/>
<proteinExistence type="predicted"/>
<organism evidence="2 3">
    <name type="scientific">Persicobacter diffluens</name>
    <dbReference type="NCBI Taxonomy" id="981"/>
    <lineage>
        <taxon>Bacteria</taxon>
        <taxon>Pseudomonadati</taxon>
        <taxon>Bacteroidota</taxon>
        <taxon>Cytophagia</taxon>
        <taxon>Cytophagales</taxon>
        <taxon>Persicobacteraceae</taxon>
        <taxon>Persicobacter</taxon>
    </lineage>
</organism>
<dbReference type="PANTHER" id="PTHR39624:SF2">
    <property type="entry name" value="OSMC-LIKE PROTEIN"/>
    <property type="match status" value="1"/>
</dbReference>
<evidence type="ECO:0000313" key="3">
    <source>
        <dbReference type="Proteomes" id="UP001310022"/>
    </source>
</evidence>
<dbReference type="InterPro" id="IPR029058">
    <property type="entry name" value="AB_hydrolase_fold"/>
</dbReference>
<dbReference type="SUPFAM" id="SSF82784">
    <property type="entry name" value="OsmC-like"/>
    <property type="match status" value="1"/>
</dbReference>
<dbReference type="InterPro" id="IPR036102">
    <property type="entry name" value="OsmC/Ohrsf"/>
</dbReference>
<protein>
    <submittedName>
        <fullName evidence="2">Osmotically inducible protein C</fullName>
    </submittedName>
</protein>
<keyword evidence="3" id="KW-1185">Reference proteome</keyword>
<feature type="domain" description="Serine aminopeptidase S33" evidence="1">
    <location>
        <begin position="81"/>
        <end position="168"/>
    </location>
</feature>
<dbReference type="PANTHER" id="PTHR39624">
    <property type="entry name" value="PROTEIN INVOLVED IN RIMO-MEDIATED BETA-METHYLTHIOLATION OF RIBOSOMAL PROTEIN S12 YCAO"/>
    <property type="match status" value="1"/>
</dbReference>
<comment type="caution">
    <text evidence="2">The sequence shown here is derived from an EMBL/GenBank/DDBJ whole genome shotgun (WGS) entry which is preliminary data.</text>
</comment>
<dbReference type="InterPro" id="IPR003718">
    <property type="entry name" value="OsmC/Ohr_fam"/>
</dbReference>
<evidence type="ECO:0000259" key="1">
    <source>
        <dbReference type="Pfam" id="PF12146"/>
    </source>
</evidence>
<gene>
    <name evidence="2" type="ORF">PEDI_22710</name>
</gene>
<name>A0AAN5AK70_9BACT</name>
<dbReference type="Proteomes" id="UP001310022">
    <property type="component" value="Unassembled WGS sequence"/>
</dbReference>
<evidence type="ECO:0000313" key="2">
    <source>
        <dbReference type="EMBL" id="GJM61719.1"/>
    </source>
</evidence>
<dbReference type="SUPFAM" id="SSF53474">
    <property type="entry name" value="alpha/beta-Hydrolases"/>
    <property type="match status" value="1"/>
</dbReference>